<dbReference type="EMBL" id="CM039175">
    <property type="protein sequence ID" value="KAH9739143.1"/>
    <property type="molecule type" value="Genomic_DNA"/>
</dbReference>
<sequence>MGKTERFGFVHGGGGGASSSRFPKRRRSSRRDLDESEFFEEEEVPTVERQAPEQETRATDSGGGGGGGKGNRTGDLLKHFNNGPVTVTLNDPEVLDCPVCYEPLNIPVYQCGNGHVVCHRCCCDLMNKCPSCRLPNGHSRSTAMEKVIESIQVACENADYGCKEKMSYSEKYDHGRACHYTPCSCPLAACNFVGSFHQIYQHFRGVHKHAAEEFVYDKVLRITLSVHHDLIILQEEKNGDLFILNNSTEPDGYRISVNCIAPSCKGGVVYSIVAKSGGAVYEFNSCTKSIQNWDENNPPSVASLLVPSDFFGSYGQLHLGVRIQHPRKAYYCEFERKRRIEIFLVMIYGLPLANLIESPKISKVRREIALVGRTCHPVRAGISSLSCGTGLKCRNGQVACSSCYSKINYTRSLLRQPIDTGNRISFPVNPIPHDPCPSLSPAHRSGRLNVVVVANKESYRLLAGDHLVLVAEQTSSICSLVRRLTLRPGSQNLDDKPSSTGFLIVPPYFFSYNGQLKLDICIWRSVTSSYPSRERNILDIFY</sequence>
<gene>
    <name evidence="1" type="ORF">KPL71_019028</name>
</gene>
<comment type="caution">
    <text evidence="1">The sequence shown here is derived from an EMBL/GenBank/DDBJ whole genome shotgun (WGS) entry which is preliminary data.</text>
</comment>
<keyword evidence="2" id="KW-1185">Reference proteome</keyword>
<accession>A0ACB8K2T9</accession>
<evidence type="ECO:0000313" key="1">
    <source>
        <dbReference type="EMBL" id="KAH9739143.1"/>
    </source>
</evidence>
<reference evidence="2" key="1">
    <citation type="journal article" date="2023" name="Hortic. Res.">
        <title>A chromosome-level phased genome enabling allele-level studies in sweet orange: a case study on citrus Huanglongbing tolerance.</title>
        <authorList>
            <person name="Wu B."/>
            <person name="Yu Q."/>
            <person name="Deng Z."/>
            <person name="Duan Y."/>
            <person name="Luo F."/>
            <person name="Gmitter F. Jr."/>
        </authorList>
    </citation>
    <scope>NUCLEOTIDE SEQUENCE [LARGE SCALE GENOMIC DNA]</scope>
    <source>
        <strain evidence="2">cv. Valencia</strain>
    </source>
</reference>
<dbReference type="Proteomes" id="UP000829398">
    <property type="component" value="Chromosome 6"/>
</dbReference>
<proteinExistence type="predicted"/>
<evidence type="ECO:0000313" key="2">
    <source>
        <dbReference type="Proteomes" id="UP000829398"/>
    </source>
</evidence>
<protein>
    <submittedName>
        <fullName evidence="1">E3 ubiquitin-protein ligase SINA-like 10</fullName>
    </submittedName>
</protein>
<name>A0ACB8K2T9_CITSI</name>
<organism evidence="1 2">
    <name type="scientific">Citrus sinensis</name>
    <name type="common">Sweet orange</name>
    <name type="synonym">Citrus aurantium var. sinensis</name>
    <dbReference type="NCBI Taxonomy" id="2711"/>
    <lineage>
        <taxon>Eukaryota</taxon>
        <taxon>Viridiplantae</taxon>
        <taxon>Streptophyta</taxon>
        <taxon>Embryophyta</taxon>
        <taxon>Tracheophyta</taxon>
        <taxon>Spermatophyta</taxon>
        <taxon>Magnoliopsida</taxon>
        <taxon>eudicotyledons</taxon>
        <taxon>Gunneridae</taxon>
        <taxon>Pentapetalae</taxon>
        <taxon>rosids</taxon>
        <taxon>malvids</taxon>
        <taxon>Sapindales</taxon>
        <taxon>Rutaceae</taxon>
        <taxon>Aurantioideae</taxon>
        <taxon>Citrus</taxon>
    </lineage>
</organism>